<name>A0AAV0ZN08_VICFA</name>
<accession>A0AAV0ZN08</accession>
<protein>
    <submittedName>
        <fullName evidence="1">Uncharacterized protein</fullName>
    </submittedName>
</protein>
<organism evidence="1 2">
    <name type="scientific">Vicia faba</name>
    <name type="common">Broad bean</name>
    <name type="synonym">Faba vulgaris</name>
    <dbReference type="NCBI Taxonomy" id="3906"/>
    <lineage>
        <taxon>Eukaryota</taxon>
        <taxon>Viridiplantae</taxon>
        <taxon>Streptophyta</taxon>
        <taxon>Embryophyta</taxon>
        <taxon>Tracheophyta</taxon>
        <taxon>Spermatophyta</taxon>
        <taxon>Magnoliopsida</taxon>
        <taxon>eudicotyledons</taxon>
        <taxon>Gunneridae</taxon>
        <taxon>Pentapetalae</taxon>
        <taxon>rosids</taxon>
        <taxon>fabids</taxon>
        <taxon>Fabales</taxon>
        <taxon>Fabaceae</taxon>
        <taxon>Papilionoideae</taxon>
        <taxon>50 kb inversion clade</taxon>
        <taxon>NPAAA clade</taxon>
        <taxon>Hologalegina</taxon>
        <taxon>IRL clade</taxon>
        <taxon>Fabeae</taxon>
        <taxon>Vicia</taxon>
    </lineage>
</organism>
<dbReference type="Proteomes" id="UP001157006">
    <property type="component" value="Chromosome 2"/>
</dbReference>
<gene>
    <name evidence="1" type="ORF">VFH_II151680</name>
</gene>
<reference evidence="1 2" key="1">
    <citation type="submission" date="2023-01" db="EMBL/GenBank/DDBJ databases">
        <authorList>
            <person name="Kreplak J."/>
        </authorList>
    </citation>
    <scope>NUCLEOTIDE SEQUENCE [LARGE SCALE GENOMIC DNA]</scope>
</reference>
<proteinExistence type="predicted"/>
<sequence length="136" mass="15209">MLHRNRKKRNNVRVPLVIQFLSLPTPHQSLVSPLLTQPLAPPNPIPVPIADNSEVPWEYNNVYIRGKKVVCPSIENKDVTNIARTSRITQSGKVFAATPPPPEEVIEDIPVKDKWKRVVSDSSGASFEQQVEQLIG</sequence>
<evidence type="ECO:0000313" key="2">
    <source>
        <dbReference type="Proteomes" id="UP001157006"/>
    </source>
</evidence>
<keyword evidence="2" id="KW-1185">Reference proteome</keyword>
<dbReference type="AlphaFoldDB" id="A0AAV0ZN08"/>
<dbReference type="EMBL" id="OX451737">
    <property type="protein sequence ID" value="CAI8598928.1"/>
    <property type="molecule type" value="Genomic_DNA"/>
</dbReference>
<evidence type="ECO:0000313" key="1">
    <source>
        <dbReference type="EMBL" id="CAI8598928.1"/>
    </source>
</evidence>